<feature type="compositionally biased region" description="Basic and acidic residues" evidence="1">
    <location>
        <begin position="44"/>
        <end position="69"/>
    </location>
</feature>
<feature type="compositionally biased region" description="Basic and acidic residues" evidence="1">
    <location>
        <begin position="214"/>
        <end position="233"/>
    </location>
</feature>
<sequence>MGCGGSKEDVATANTVKKQRSLFRRKSSNSTRKSSEAIAVENQKNTKIENTGKTEEKTESPKKGEEKTEAPQNSGDKIEISEKSIEEKTETVEKVEEKNEAKEKPELQTVVQLKSEDEAAIMKTNDEMLPESTKIESLYEEGENKVVKLNEAAVIDTSSTGVVDQEQQVHDNGAKEEIKDSTVIAKASEKKEEITSKEVDVVVVESNVNGENSSELKETASNEKANVELKETVSTEEASTELKETVSTEEANTELKETVSTEEASAELKETASTEEANAELKETTSTEEANTVVAILEEKTLEENPATKESDK</sequence>
<proteinExistence type="predicted"/>
<dbReference type="EMBL" id="SWLB01000002">
    <property type="protein sequence ID" value="KAF3340927.1"/>
    <property type="molecule type" value="Genomic_DNA"/>
</dbReference>
<feature type="compositionally biased region" description="Basic residues" evidence="1">
    <location>
        <begin position="17"/>
        <end position="27"/>
    </location>
</feature>
<evidence type="ECO:0000256" key="1">
    <source>
        <dbReference type="SAM" id="MobiDB-lite"/>
    </source>
</evidence>
<gene>
    <name evidence="2" type="ORF">FCM35_KLT09771</name>
</gene>
<dbReference type="AlphaFoldDB" id="A0A833RJY3"/>
<protein>
    <submittedName>
        <fullName evidence="2">Uncharacterized protein</fullName>
    </submittedName>
</protein>
<keyword evidence="3" id="KW-1185">Reference proteome</keyword>
<name>A0A833RJY3_9POAL</name>
<feature type="region of interest" description="Disordered" evidence="1">
    <location>
        <begin position="1"/>
        <end position="115"/>
    </location>
</feature>
<dbReference type="Proteomes" id="UP000623129">
    <property type="component" value="Unassembled WGS sequence"/>
</dbReference>
<evidence type="ECO:0000313" key="2">
    <source>
        <dbReference type="EMBL" id="KAF3340927.1"/>
    </source>
</evidence>
<accession>A0A833RJY3</accession>
<reference evidence="2" key="1">
    <citation type="submission" date="2020-01" db="EMBL/GenBank/DDBJ databases">
        <title>Genome sequence of Kobresia littledalei, the first chromosome-level genome in the family Cyperaceae.</title>
        <authorList>
            <person name="Qu G."/>
        </authorList>
    </citation>
    <scope>NUCLEOTIDE SEQUENCE</scope>
    <source>
        <strain evidence="2">C.B.Clarke</strain>
        <tissue evidence="2">Leaf</tissue>
    </source>
</reference>
<feature type="compositionally biased region" description="Basic and acidic residues" evidence="1">
    <location>
        <begin position="1"/>
        <end position="10"/>
    </location>
</feature>
<feature type="region of interest" description="Disordered" evidence="1">
    <location>
        <begin position="209"/>
        <end position="288"/>
    </location>
</feature>
<feature type="compositionally biased region" description="Basic and acidic residues" evidence="1">
    <location>
        <begin position="76"/>
        <end position="106"/>
    </location>
</feature>
<evidence type="ECO:0000313" key="3">
    <source>
        <dbReference type="Proteomes" id="UP000623129"/>
    </source>
</evidence>
<organism evidence="2 3">
    <name type="scientific">Carex littledalei</name>
    <dbReference type="NCBI Taxonomy" id="544730"/>
    <lineage>
        <taxon>Eukaryota</taxon>
        <taxon>Viridiplantae</taxon>
        <taxon>Streptophyta</taxon>
        <taxon>Embryophyta</taxon>
        <taxon>Tracheophyta</taxon>
        <taxon>Spermatophyta</taxon>
        <taxon>Magnoliopsida</taxon>
        <taxon>Liliopsida</taxon>
        <taxon>Poales</taxon>
        <taxon>Cyperaceae</taxon>
        <taxon>Cyperoideae</taxon>
        <taxon>Cariceae</taxon>
        <taxon>Carex</taxon>
        <taxon>Carex subgen. Euthyceras</taxon>
    </lineage>
</organism>
<comment type="caution">
    <text evidence="2">The sequence shown here is derived from an EMBL/GenBank/DDBJ whole genome shotgun (WGS) entry which is preliminary data.</text>
</comment>